<dbReference type="Pfam" id="PF00319">
    <property type="entry name" value="SRF-TF"/>
    <property type="match status" value="1"/>
</dbReference>
<dbReference type="GO" id="GO:0005634">
    <property type="term" value="C:nucleus"/>
    <property type="evidence" value="ECO:0007669"/>
    <property type="project" value="UniProtKB-SubCell"/>
</dbReference>
<keyword evidence="2" id="KW-0805">Transcription regulation</keyword>
<feature type="domain" description="MADS-box" evidence="7">
    <location>
        <begin position="1"/>
        <end position="54"/>
    </location>
</feature>
<dbReference type="Proteomes" id="UP001457282">
    <property type="component" value="Unassembled WGS sequence"/>
</dbReference>
<protein>
    <recommendedName>
        <fullName evidence="7">MADS-box domain-containing protein</fullName>
    </recommendedName>
</protein>
<sequence>MELLPNQRSRKKMYRYRKKNIFKKAEELAILCGIDVCVVMFRPANKKTSTSQPATAAETWPQDRILVNRIIRKYKAMLPASTISPSSSTAPLAIEDTTSTPSSSSSFPFRNVLEKRNNINLDLSLSLPGSYDSKMGSLDKVKCKKIKLHADEDENINSQEG</sequence>
<dbReference type="EMBL" id="JBEDUW010000007">
    <property type="protein sequence ID" value="KAK9912961.1"/>
    <property type="molecule type" value="Genomic_DNA"/>
</dbReference>
<evidence type="ECO:0000256" key="2">
    <source>
        <dbReference type="ARBA" id="ARBA00023015"/>
    </source>
</evidence>
<dbReference type="PROSITE" id="PS50066">
    <property type="entry name" value="MADS_BOX_2"/>
    <property type="match status" value="1"/>
</dbReference>
<evidence type="ECO:0000313" key="9">
    <source>
        <dbReference type="Proteomes" id="UP001457282"/>
    </source>
</evidence>
<dbReference type="SUPFAM" id="SSF55455">
    <property type="entry name" value="SRF-like"/>
    <property type="match status" value="1"/>
</dbReference>
<evidence type="ECO:0000313" key="8">
    <source>
        <dbReference type="EMBL" id="KAK9912961.1"/>
    </source>
</evidence>
<proteinExistence type="predicted"/>
<evidence type="ECO:0000256" key="5">
    <source>
        <dbReference type="ARBA" id="ARBA00023242"/>
    </source>
</evidence>
<accession>A0AAW1VY84</accession>
<dbReference type="SMART" id="SM00432">
    <property type="entry name" value="MADS"/>
    <property type="match status" value="1"/>
</dbReference>
<dbReference type="InterPro" id="IPR002100">
    <property type="entry name" value="TF_MADSbox"/>
</dbReference>
<dbReference type="Gene3D" id="3.40.1810.10">
    <property type="entry name" value="Transcription factor, MADS-box"/>
    <property type="match status" value="1"/>
</dbReference>
<comment type="caution">
    <text evidence="8">The sequence shown here is derived from an EMBL/GenBank/DDBJ whole genome shotgun (WGS) entry which is preliminary data.</text>
</comment>
<keyword evidence="4" id="KW-0804">Transcription</keyword>
<name>A0AAW1VY84_RUBAR</name>
<evidence type="ECO:0000256" key="6">
    <source>
        <dbReference type="SAM" id="MobiDB-lite"/>
    </source>
</evidence>
<gene>
    <name evidence="8" type="ORF">M0R45_036793</name>
</gene>
<evidence type="ECO:0000256" key="1">
    <source>
        <dbReference type="ARBA" id="ARBA00004123"/>
    </source>
</evidence>
<keyword evidence="9" id="KW-1185">Reference proteome</keyword>
<dbReference type="AlphaFoldDB" id="A0AAW1VY84"/>
<keyword evidence="3" id="KW-0238">DNA-binding</keyword>
<evidence type="ECO:0000256" key="4">
    <source>
        <dbReference type="ARBA" id="ARBA00023163"/>
    </source>
</evidence>
<evidence type="ECO:0000259" key="7">
    <source>
        <dbReference type="PROSITE" id="PS50066"/>
    </source>
</evidence>
<dbReference type="InterPro" id="IPR036879">
    <property type="entry name" value="TF_MADSbox_sf"/>
</dbReference>
<keyword evidence="5" id="KW-0539">Nucleus</keyword>
<comment type="subcellular location">
    <subcellularLocation>
        <location evidence="1">Nucleus</location>
    </subcellularLocation>
</comment>
<feature type="region of interest" description="Disordered" evidence="6">
    <location>
        <begin position="81"/>
        <end position="107"/>
    </location>
</feature>
<dbReference type="GO" id="GO:0003677">
    <property type="term" value="F:DNA binding"/>
    <property type="evidence" value="ECO:0007669"/>
    <property type="project" value="UniProtKB-KW"/>
</dbReference>
<dbReference type="GO" id="GO:0046983">
    <property type="term" value="F:protein dimerization activity"/>
    <property type="evidence" value="ECO:0007669"/>
    <property type="project" value="InterPro"/>
</dbReference>
<reference evidence="8 9" key="1">
    <citation type="journal article" date="2023" name="G3 (Bethesda)">
        <title>A chromosome-length genome assembly and annotation of blackberry (Rubus argutus, cv. 'Hillquist').</title>
        <authorList>
            <person name="Bruna T."/>
            <person name="Aryal R."/>
            <person name="Dudchenko O."/>
            <person name="Sargent D.J."/>
            <person name="Mead D."/>
            <person name="Buti M."/>
            <person name="Cavallini A."/>
            <person name="Hytonen T."/>
            <person name="Andres J."/>
            <person name="Pham M."/>
            <person name="Weisz D."/>
            <person name="Mascagni F."/>
            <person name="Usai G."/>
            <person name="Natali L."/>
            <person name="Bassil N."/>
            <person name="Fernandez G.E."/>
            <person name="Lomsadze A."/>
            <person name="Armour M."/>
            <person name="Olukolu B."/>
            <person name="Poorten T."/>
            <person name="Britton C."/>
            <person name="Davik J."/>
            <person name="Ashrafi H."/>
            <person name="Aiden E.L."/>
            <person name="Borodovsky M."/>
            <person name="Worthington M."/>
        </authorList>
    </citation>
    <scope>NUCLEOTIDE SEQUENCE [LARGE SCALE GENOMIC DNA]</scope>
    <source>
        <strain evidence="8">PI 553951</strain>
    </source>
</reference>
<evidence type="ECO:0000256" key="3">
    <source>
        <dbReference type="ARBA" id="ARBA00023125"/>
    </source>
</evidence>
<organism evidence="8 9">
    <name type="scientific">Rubus argutus</name>
    <name type="common">Southern blackberry</name>
    <dbReference type="NCBI Taxonomy" id="59490"/>
    <lineage>
        <taxon>Eukaryota</taxon>
        <taxon>Viridiplantae</taxon>
        <taxon>Streptophyta</taxon>
        <taxon>Embryophyta</taxon>
        <taxon>Tracheophyta</taxon>
        <taxon>Spermatophyta</taxon>
        <taxon>Magnoliopsida</taxon>
        <taxon>eudicotyledons</taxon>
        <taxon>Gunneridae</taxon>
        <taxon>Pentapetalae</taxon>
        <taxon>rosids</taxon>
        <taxon>fabids</taxon>
        <taxon>Rosales</taxon>
        <taxon>Rosaceae</taxon>
        <taxon>Rosoideae</taxon>
        <taxon>Rosoideae incertae sedis</taxon>
        <taxon>Rubus</taxon>
    </lineage>
</organism>